<proteinExistence type="predicted"/>
<name>A0A7R9EY97_9NEOP</name>
<feature type="region of interest" description="Disordered" evidence="1">
    <location>
        <begin position="103"/>
        <end position="124"/>
    </location>
</feature>
<dbReference type="EMBL" id="OD566046">
    <property type="protein sequence ID" value="CAD7443245.1"/>
    <property type="molecule type" value="Genomic_DNA"/>
</dbReference>
<reference evidence="2" key="1">
    <citation type="submission" date="2020-11" db="EMBL/GenBank/DDBJ databases">
        <authorList>
            <person name="Tran Van P."/>
        </authorList>
    </citation>
    <scope>NUCLEOTIDE SEQUENCE</scope>
</reference>
<evidence type="ECO:0000313" key="2">
    <source>
        <dbReference type="EMBL" id="CAD7443245.1"/>
    </source>
</evidence>
<protein>
    <submittedName>
        <fullName evidence="2">Uncharacterized protein</fullName>
    </submittedName>
</protein>
<sequence length="146" mass="16128">MGVGGLDTAFNPRLTQIFPPALPNPSSKWIGHYYTLLHDLLQKVAQRLNNQLYSWEKDRTGDDDDDDNLNSLANVAWGHIGQSIEALERLDIDEVNPNLRGGRVESHLVKTTPSSPERDSNLGHPVLSSLAQHETTALANYSTKAS</sequence>
<dbReference type="AlphaFoldDB" id="A0A7R9EY97"/>
<organism evidence="2">
    <name type="scientific">Timema bartmani</name>
    <dbReference type="NCBI Taxonomy" id="61472"/>
    <lineage>
        <taxon>Eukaryota</taxon>
        <taxon>Metazoa</taxon>
        <taxon>Ecdysozoa</taxon>
        <taxon>Arthropoda</taxon>
        <taxon>Hexapoda</taxon>
        <taxon>Insecta</taxon>
        <taxon>Pterygota</taxon>
        <taxon>Neoptera</taxon>
        <taxon>Polyneoptera</taxon>
        <taxon>Phasmatodea</taxon>
        <taxon>Timematodea</taxon>
        <taxon>Timematoidea</taxon>
        <taxon>Timematidae</taxon>
        <taxon>Timema</taxon>
    </lineage>
</organism>
<evidence type="ECO:0000256" key="1">
    <source>
        <dbReference type="SAM" id="MobiDB-lite"/>
    </source>
</evidence>
<gene>
    <name evidence="2" type="ORF">TBIB3V08_LOCUS5655</name>
</gene>
<accession>A0A7R9EY97</accession>